<keyword evidence="3" id="KW-1185">Reference proteome</keyword>
<feature type="signal peptide" evidence="1">
    <location>
        <begin position="1"/>
        <end position="27"/>
    </location>
</feature>
<dbReference type="Proteomes" id="UP000186168">
    <property type="component" value="Unassembled WGS sequence"/>
</dbReference>
<evidence type="ECO:0008006" key="4">
    <source>
        <dbReference type="Google" id="ProtNLM"/>
    </source>
</evidence>
<dbReference type="EMBL" id="ASQP01000431">
    <property type="protein sequence ID" value="OMI34947.1"/>
    <property type="molecule type" value="Genomic_DNA"/>
</dbReference>
<reference evidence="2 3" key="1">
    <citation type="submission" date="2013-05" db="EMBL/GenBank/DDBJ databases">
        <title>Genome sequence of Streptomyces sparsogenes DSM 40356.</title>
        <authorList>
            <person name="Coyne S."/>
            <person name="Seebeck F.P."/>
        </authorList>
    </citation>
    <scope>NUCLEOTIDE SEQUENCE [LARGE SCALE GENOMIC DNA]</scope>
    <source>
        <strain evidence="2 3">DSM 40356</strain>
    </source>
</reference>
<organism evidence="2 3">
    <name type="scientific">Streptomyces sparsogenes DSM 40356</name>
    <dbReference type="NCBI Taxonomy" id="1331668"/>
    <lineage>
        <taxon>Bacteria</taxon>
        <taxon>Bacillati</taxon>
        <taxon>Actinomycetota</taxon>
        <taxon>Actinomycetes</taxon>
        <taxon>Kitasatosporales</taxon>
        <taxon>Streptomycetaceae</taxon>
        <taxon>Streptomyces</taxon>
    </lineage>
</organism>
<evidence type="ECO:0000256" key="1">
    <source>
        <dbReference type="SAM" id="SignalP"/>
    </source>
</evidence>
<gene>
    <name evidence="2" type="ORF">SPAR_34011</name>
</gene>
<comment type="caution">
    <text evidence="2">The sequence shown here is derived from an EMBL/GenBank/DDBJ whole genome shotgun (WGS) entry which is preliminary data.</text>
</comment>
<dbReference type="RefSeq" id="WP_076971997.1">
    <property type="nucleotide sequence ID" value="NZ_ASQP01000431.1"/>
</dbReference>
<accession>A0A1R1S9U7</accession>
<sequence length="216" mass="22046">MSPVKHTWRLATSLGALAVVATGGVLALSGAGQASGNQQTEAGLVRADTAQLPEVKSAFTAAIKASRAAQAPPASAVGDVSSLAAGQAAPEISASVRRQQLSAGLDSLAKHFTPAQAEHEAVGLRNAVAEEANPAFRNLGSGASKITFTRVGVSGSTATVQAQVTIWAKFQQRLDGKWVTANPVNVMNYTATLAKDDSGRWLVSSLAGDFAPNEGP</sequence>
<evidence type="ECO:0000313" key="2">
    <source>
        <dbReference type="EMBL" id="OMI34947.1"/>
    </source>
</evidence>
<evidence type="ECO:0000313" key="3">
    <source>
        <dbReference type="Proteomes" id="UP000186168"/>
    </source>
</evidence>
<name>A0A1R1S9U7_9ACTN</name>
<proteinExistence type="predicted"/>
<keyword evidence="1" id="KW-0732">Signal</keyword>
<protein>
    <recommendedName>
        <fullName evidence="4">Integral membrane protein</fullName>
    </recommendedName>
</protein>
<dbReference type="AlphaFoldDB" id="A0A1R1S9U7"/>
<feature type="chain" id="PRO_5012774222" description="Integral membrane protein" evidence="1">
    <location>
        <begin position="28"/>
        <end position="216"/>
    </location>
</feature>